<feature type="chain" id="PRO_5001644609" evidence="1">
    <location>
        <begin position="23"/>
        <end position="265"/>
    </location>
</feature>
<dbReference type="InterPro" id="IPR010562">
    <property type="entry name" value="Haemolymph_juvenile_hormone-bd"/>
</dbReference>
<evidence type="ECO:0000313" key="3">
    <source>
        <dbReference type="Proteomes" id="UP000027135"/>
    </source>
</evidence>
<dbReference type="Pfam" id="PF06585">
    <property type="entry name" value="JHBP"/>
    <property type="match status" value="1"/>
</dbReference>
<keyword evidence="1" id="KW-0732">Signal</keyword>
<accession>A0A067R1I9</accession>
<dbReference type="PANTHER" id="PTHR11008">
    <property type="entry name" value="PROTEIN TAKEOUT-LIKE PROTEIN"/>
    <property type="match status" value="1"/>
</dbReference>
<keyword evidence="3" id="KW-1185">Reference proteome</keyword>
<evidence type="ECO:0000256" key="1">
    <source>
        <dbReference type="SAM" id="SignalP"/>
    </source>
</evidence>
<dbReference type="SMART" id="SM00700">
    <property type="entry name" value="JHBP"/>
    <property type="match status" value="1"/>
</dbReference>
<dbReference type="InParanoid" id="A0A067R1I9"/>
<organism evidence="2 3">
    <name type="scientific">Zootermopsis nevadensis</name>
    <name type="common">Dampwood termite</name>
    <dbReference type="NCBI Taxonomy" id="136037"/>
    <lineage>
        <taxon>Eukaryota</taxon>
        <taxon>Metazoa</taxon>
        <taxon>Ecdysozoa</taxon>
        <taxon>Arthropoda</taxon>
        <taxon>Hexapoda</taxon>
        <taxon>Insecta</taxon>
        <taxon>Pterygota</taxon>
        <taxon>Neoptera</taxon>
        <taxon>Polyneoptera</taxon>
        <taxon>Dictyoptera</taxon>
        <taxon>Blattodea</taxon>
        <taxon>Blattoidea</taxon>
        <taxon>Termitoidae</taxon>
        <taxon>Termopsidae</taxon>
        <taxon>Zootermopsis</taxon>
    </lineage>
</organism>
<feature type="signal peptide" evidence="1">
    <location>
        <begin position="1"/>
        <end position="22"/>
    </location>
</feature>
<reference evidence="2 3" key="1">
    <citation type="journal article" date="2014" name="Nat. Commun.">
        <title>Molecular traces of alternative social organization in a termite genome.</title>
        <authorList>
            <person name="Terrapon N."/>
            <person name="Li C."/>
            <person name="Robertson H.M."/>
            <person name="Ji L."/>
            <person name="Meng X."/>
            <person name="Booth W."/>
            <person name="Chen Z."/>
            <person name="Childers C.P."/>
            <person name="Glastad K.M."/>
            <person name="Gokhale K."/>
            <person name="Gowin J."/>
            <person name="Gronenberg W."/>
            <person name="Hermansen R.A."/>
            <person name="Hu H."/>
            <person name="Hunt B.G."/>
            <person name="Huylmans A.K."/>
            <person name="Khalil S.M."/>
            <person name="Mitchell R.D."/>
            <person name="Munoz-Torres M.C."/>
            <person name="Mustard J.A."/>
            <person name="Pan H."/>
            <person name="Reese J.T."/>
            <person name="Scharf M.E."/>
            <person name="Sun F."/>
            <person name="Vogel H."/>
            <person name="Xiao J."/>
            <person name="Yang W."/>
            <person name="Yang Z."/>
            <person name="Yang Z."/>
            <person name="Zhou J."/>
            <person name="Zhu J."/>
            <person name="Brent C.S."/>
            <person name="Elsik C.G."/>
            <person name="Goodisman M.A."/>
            <person name="Liberles D.A."/>
            <person name="Roe R.M."/>
            <person name="Vargo E.L."/>
            <person name="Vilcinskas A."/>
            <person name="Wang J."/>
            <person name="Bornberg-Bauer E."/>
            <person name="Korb J."/>
            <person name="Zhang G."/>
            <person name="Liebig J."/>
        </authorList>
    </citation>
    <scope>NUCLEOTIDE SEQUENCE [LARGE SCALE GENOMIC DNA]</scope>
    <source>
        <tissue evidence="2">Whole organism</tissue>
    </source>
</reference>
<dbReference type="GO" id="GO:0005615">
    <property type="term" value="C:extracellular space"/>
    <property type="evidence" value="ECO:0007669"/>
    <property type="project" value="TreeGrafter"/>
</dbReference>
<sequence>MKSLDKIAIVTLLAAFLGQSVSFETGIKDEILKANGKPMEEHFLSESRILEDRILEMVISAIKNGSDCLGNPPLDPFEYEENIHFENIEVPDYVLLDYINVDGIHSTKLSEFLVNSFTFSLADLKVVFNFTFPELNLRIDHYSFSAVVMNIIPLLGDGEVTLTVQDVVLAASFSIGASESDSIFLDELQLQLAVGIVKFAVTGLMGGSRTSYLAGEMASEIGPQVIEELQASYGPEIAQELQNFINSFVSESELTLLKLMQCLLY</sequence>
<dbReference type="Gene3D" id="3.15.10.30">
    <property type="entry name" value="Haemolymph juvenile hormone binding protein"/>
    <property type="match status" value="1"/>
</dbReference>
<gene>
    <name evidence="2" type="ORF">L798_09552</name>
</gene>
<dbReference type="Proteomes" id="UP000027135">
    <property type="component" value="Unassembled WGS sequence"/>
</dbReference>
<dbReference type="AlphaFoldDB" id="A0A067R1I9"/>
<dbReference type="EMBL" id="KK852813">
    <property type="protein sequence ID" value="KDR15842.1"/>
    <property type="molecule type" value="Genomic_DNA"/>
</dbReference>
<dbReference type="PANTHER" id="PTHR11008:SF29">
    <property type="entry name" value="IP17226P"/>
    <property type="match status" value="1"/>
</dbReference>
<evidence type="ECO:0000313" key="2">
    <source>
        <dbReference type="EMBL" id="KDR15842.1"/>
    </source>
</evidence>
<dbReference type="InterPro" id="IPR038606">
    <property type="entry name" value="To_sf"/>
</dbReference>
<proteinExistence type="predicted"/>
<name>A0A067R1I9_ZOONE</name>
<protein>
    <submittedName>
        <fullName evidence="2">Uncharacterized protein</fullName>
    </submittedName>
</protein>